<dbReference type="PANTHER" id="PTHR45650">
    <property type="entry name" value="GDSL-LIKE LIPASE/ACYLHYDROLASE-RELATED"/>
    <property type="match status" value="1"/>
</dbReference>
<keyword evidence="7" id="KW-0443">Lipid metabolism</keyword>
<evidence type="ECO:0000256" key="3">
    <source>
        <dbReference type="ARBA" id="ARBA00022525"/>
    </source>
</evidence>
<dbReference type="GO" id="GO:0005576">
    <property type="term" value="C:extracellular region"/>
    <property type="evidence" value="ECO:0007669"/>
    <property type="project" value="UniProtKB-SubCell"/>
</dbReference>
<keyword evidence="5" id="KW-0378">Hydrolase</keyword>
<dbReference type="InterPro" id="IPR051238">
    <property type="entry name" value="GDSL_esterase/lipase"/>
</dbReference>
<keyword evidence="6" id="KW-0442">Lipid degradation</keyword>
<accession>A0AAV8G3C8</accession>
<dbReference type="InterPro" id="IPR001087">
    <property type="entry name" value="GDSL"/>
</dbReference>
<evidence type="ECO:0000256" key="4">
    <source>
        <dbReference type="ARBA" id="ARBA00022729"/>
    </source>
</evidence>
<evidence type="ECO:0000313" key="8">
    <source>
        <dbReference type="EMBL" id="KAJ4798775.1"/>
    </source>
</evidence>
<evidence type="ECO:0000256" key="5">
    <source>
        <dbReference type="ARBA" id="ARBA00022801"/>
    </source>
</evidence>
<evidence type="ECO:0000256" key="2">
    <source>
        <dbReference type="ARBA" id="ARBA00008668"/>
    </source>
</evidence>
<dbReference type="Proteomes" id="UP001140206">
    <property type="component" value="Chromosome 2"/>
</dbReference>
<reference evidence="8" key="1">
    <citation type="submission" date="2022-08" db="EMBL/GenBank/DDBJ databases">
        <authorList>
            <person name="Marques A."/>
        </authorList>
    </citation>
    <scope>NUCLEOTIDE SEQUENCE</scope>
    <source>
        <strain evidence="8">RhyPub2mFocal</strain>
        <tissue evidence="8">Leaves</tissue>
    </source>
</reference>
<proteinExistence type="inferred from homology"/>
<keyword evidence="4" id="KW-0732">Signal</keyword>
<dbReference type="PANTHER" id="PTHR45650:SF22">
    <property type="entry name" value="OS05G0419800 PROTEIN"/>
    <property type="match status" value="1"/>
</dbReference>
<evidence type="ECO:0000256" key="1">
    <source>
        <dbReference type="ARBA" id="ARBA00004613"/>
    </source>
</evidence>
<name>A0AAV8G3C8_9POAL</name>
<dbReference type="GO" id="GO:0016788">
    <property type="term" value="F:hydrolase activity, acting on ester bonds"/>
    <property type="evidence" value="ECO:0007669"/>
    <property type="project" value="InterPro"/>
</dbReference>
<dbReference type="GO" id="GO:0016042">
    <property type="term" value="P:lipid catabolic process"/>
    <property type="evidence" value="ECO:0007669"/>
    <property type="project" value="UniProtKB-KW"/>
</dbReference>
<evidence type="ECO:0000256" key="6">
    <source>
        <dbReference type="ARBA" id="ARBA00022963"/>
    </source>
</evidence>
<organism evidence="8 9">
    <name type="scientific">Rhynchospora pubera</name>
    <dbReference type="NCBI Taxonomy" id="906938"/>
    <lineage>
        <taxon>Eukaryota</taxon>
        <taxon>Viridiplantae</taxon>
        <taxon>Streptophyta</taxon>
        <taxon>Embryophyta</taxon>
        <taxon>Tracheophyta</taxon>
        <taxon>Spermatophyta</taxon>
        <taxon>Magnoliopsida</taxon>
        <taxon>Liliopsida</taxon>
        <taxon>Poales</taxon>
        <taxon>Cyperaceae</taxon>
        <taxon>Cyperoideae</taxon>
        <taxon>Rhynchosporeae</taxon>
        <taxon>Rhynchospora</taxon>
    </lineage>
</organism>
<gene>
    <name evidence="8" type="ORF">LUZ62_050021</name>
</gene>
<dbReference type="InterPro" id="IPR036514">
    <property type="entry name" value="SGNH_hydro_sf"/>
</dbReference>
<dbReference type="Gene3D" id="3.40.50.1110">
    <property type="entry name" value="SGNH hydrolase"/>
    <property type="match status" value="1"/>
</dbReference>
<keyword evidence="3" id="KW-0964">Secreted</keyword>
<keyword evidence="9" id="KW-1185">Reference proteome</keyword>
<dbReference type="AlphaFoldDB" id="A0AAV8G3C8"/>
<evidence type="ECO:0000313" key="9">
    <source>
        <dbReference type="Proteomes" id="UP001140206"/>
    </source>
</evidence>
<comment type="subcellular location">
    <subcellularLocation>
        <location evidence="1">Secreted</location>
    </subcellularLocation>
</comment>
<dbReference type="Pfam" id="PF00657">
    <property type="entry name" value="Lipase_GDSL"/>
    <property type="match status" value="1"/>
</dbReference>
<protein>
    <submittedName>
        <fullName evidence="8">GDSL esterase/lipase</fullName>
    </submittedName>
</protein>
<dbReference type="InterPro" id="IPR035669">
    <property type="entry name" value="SGNH_plant_lipase-like"/>
</dbReference>
<evidence type="ECO:0000256" key="7">
    <source>
        <dbReference type="ARBA" id="ARBA00023098"/>
    </source>
</evidence>
<comment type="caution">
    <text evidence="8">The sequence shown here is derived from an EMBL/GenBank/DDBJ whole genome shotgun (WGS) entry which is preliminary data.</text>
</comment>
<dbReference type="CDD" id="cd01837">
    <property type="entry name" value="SGNH_plant_lipase_like"/>
    <property type="match status" value="1"/>
</dbReference>
<sequence>MKSEDNIHLPPLFPLNTLCASLFSKSFLSTSVTIMPTNMHFLLPFLIFFLSVSQLCKSQLVPGTNMSSLLATGVSTNEREMVPAMFAFGDSLIDDGNNNDLPSFAKANYYPYGIDFSGGPTGRFSNGYTIVDEIADLLGLPLIPPNSQASGEAALHGVNYASAAAGILDVTGQNFVSRIPFDKQIQNFENTLDQVTDNLGADGVADALAQCLFFVGMGSNDYLNNYLMPNYNTRSQYNPQQFSDLLVQQYKRQLMSLYNLGARKFIIAGIGSMSCIPNMRAQNFQSQCSPTVDRDLIIPFNNKLKIMLNTLNRNLPKAKFIYMDIYKMISDILAKPRSYGFQVIDRGCCGIGRNRGQITCLPFQTPCVNRNEYVFWDAFHPTAAVNILLARKAFYGNTDVVFPMNIYQLAQLNLEPS</sequence>
<dbReference type="EMBL" id="JAMFTS010000002">
    <property type="protein sequence ID" value="KAJ4798775.1"/>
    <property type="molecule type" value="Genomic_DNA"/>
</dbReference>
<comment type="similarity">
    <text evidence="2">Belongs to the 'GDSL' lipolytic enzyme family.</text>
</comment>